<evidence type="ECO:0000256" key="8">
    <source>
        <dbReference type="SAM" id="Phobius"/>
    </source>
</evidence>
<keyword evidence="6" id="KW-0131">Cell cycle</keyword>
<dbReference type="OrthoDB" id="1654473at2"/>
<evidence type="ECO:0000256" key="7">
    <source>
        <dbReference type="SAM" id="Coils"/>
    </source>
</evidence>
<accession>A0A0R1KIC2</accession>
<dbReference type="GO" id="GO:0005940">
    <property type="term" value="C:septin ring"/>
    <property type="evidence" value="ECO:0007669"/>
    <property type="project" value="InterPro"/>
</dbReference>
<evidence type="ECO:0000313" key="9">
    <source>
        <dbReference type="EMBL" id="KRK80724.1"/>
    </source>
</evidence>
<evidence type="ECO:0000256" key="3">
    <source>
        <dbReference type="ARBA" id="ARBA00022989"/>
    </source>
</evidence>
<proteinExistence type="predicted"/>
<feature type="transmembrane region" description="Helical" evidence="8">
    <location>
        <begin position="5"/>
        <end position="22"/>
    </location>
</feature>
<comment type="caution">
    <text evidence="9">The sequence shown here is derived from an EMBL/GenBank/DDBJ whole genome shotgun (WGS) entry which is preliminary data.</text>
</comment>
<feature type="coiled-coil region" evidence="7">
    <location>
        <begin position="106"/>
        <end position="133"/>
    </location>
</feature>
<keyword evidence="6" id="KW-0717">Septation</keyword>
<keyword evidence="2 8" id="KW-0812">Transmembrane</keyword>
<feature type="coiled-coil region" evidence="7">
    <location>
        <begin position="418"/>
        <end position="489"/>
    </location>
</feature>
<evidence type="ECO:0000256" key="6">
    <source>
        <dbReference type="ARBA" id="ARBA00023210"/>
    </source>
</evidence>
<keyword evidence="3 8" id="KW-1133">Transmembrane helix</keyword>
<evidence type="ECO:0000256" key="2">
    <source>
        <dbReference type="ARBA" id="ARBA00022692"/>
    </source>
</evidence>
<sequence length="562" mass="65130">MSTIIIGIIILILVFLWYMWFLQKKNAGTLNSYKDRADELKEDRLNDRLKKIEEMKLAGASRDQFSHLKSDYQKQLNEVVPEVLRQIRGAEYKNTQFKVFGSSKVLKQVDQSLNDLKSKLDSISDELDELSKSDELNATQSEALQQTYEDLRKKILTQSFNYGSAADKLEDELTEIAGLLDKETQLTDKGDHIEASQYLDDVKIKLGLITDQLKVIEPLHHDLNEVFPGQIEEINSVYQKLINQKYNFEEDVESLIKDVQTSLDSANSELGELNFDYVNNTNEEISQNIDHLYDILSIEMDAKRSVLKQQKTVLDYINHAKFQHNRLDSRIQKLTNDYILAEDDTKKFKENLVALNDIRSRFDQDVQNIADKNAVFSHAESDFRTIVKQLDDIESSEKSINDNFNQMISSERIARNSVDKYAKRLEIQKKVVEQLRLNGLPDDYLDYFYMVYDEITKLYNELDAEQINMEDISKQVIVTQEDLENLVQKTTDLKMNVRLAEKLLQYANRYADKDADFADQLTRARALFDDDYEYGKSVETISAALERVESGSVERIKETINA</sequence>
<evidence type="ECO:0000313" key="10">
    <source>
        <dbReference type="Proteomes" id="UP000051248"/>
    </source>
</evidence>
<dbReference type="EMBL" id="AZDZ01000003">
    <property type="protein sequence ID" value="KRK80724.1"/>
    <property type="molecule type" value="Genomic_DNA"/>
</dbReference>
<keyword evidence="6" id="KW-0132">Cell division</keyword>
<dbReference type="Pfam" id="PF06160">
    <property type="entry name" value="EzrA"/>
    <property type="match status" value="1"/>
</dbReference>
<dbReference type="GO" id="GO:0000921">
    <property type="term" value="P:septin ring assembly"/>
    <property type="evidence" value="ECO:0007669"/>
    <property type="project" value="InterPro"/>
</dbReference>
<gene>
    <name evidence="9" type="ORF">FD03_GL002154</name>
</gene>
<evidence type="ECO:0000256" key="5">
    <source>
        <dbReference type="ARBA" id="ARBA00023136"/>
    </source>
</evidence>
<keyword evidence="4 7" id="KW-0175">Coiled coil</keyword>
<evidence type="ECO:0000256" key="1">
    <source>
        <dbReference type="ARBA" id="ARBA00004162"/>
    </source>
</evidence>
<protein>
    <submittedName>
        <fullName evidence="9">Septation ring formation regulator EzrA</fullName>
    </submittedName>
</protein>
<organism evidence="9 10">
    <name type="scientific">Companilactobacillus nodensis DSM 19682 = JCM 14932 = NBRC 107160</name>
    <dbReference type="NCBI Taxonomy" id="1423775"/>
    <lineage>
        <taxon>Bacteria</taxon>
        <taxon>Bacillati</taxon>
        <taxon>Bacillota</taxon>
        <taxon>Bacilli</taxon>
        <taxon>Lactobacillales</taxon>
        <taxon>Lactobacillaceae</taxon>
        <taxon>Companilactobacillus</taxon>
    </lineage>
</organism>
<dbReference type="GO" id="GO:0005886">
    <property type="term" value="C:plasma membrane"/>
    <property type="evidence" value="ECO:0007669"/>
    <property type="project" value="UniProtKB-SubCell"/>
</dbReference>
<name>A0A0R1KIC2_9LACO</name>
<dbReference type="AlphaFoldDB" id="A0A0R1KIC2"/>
<reference evidence="9 10" key="1">
    <citation type="journal article" date="2015" name="Genome Announc.">
        <title>Expanding the biotechnology potential of lactobacilli through comparative genomics of 213 strains and associated genera.</title>
        <authorList>
            <person name="Sun Z."/>
            <person name="Harris H.M."/>
            <person name="McCann A."/>
            <person name="Guo C."/>
            <person name="Argimon S."/>
            <person name="Zhang W."/>
            <person name="Yang X."/>
            <person name="Jeffery I.B."/>
            <person name="Cooney J.C."/>
            <person name="Kagawa T.F."/>
            <person name="Liu W."/>
            <person name="Song Y."/>
            <person name="Salvetti E."/>
            <person name="Wrobel A."/>
            <person name="Rasinkangas P."/>
            <person name="Parkhill J."/>
            <person name="Rea M.C."/>
            <person name="O'Sullivan O."/>
            <person name="Ritari J."/>
            <person name="Douillard F.P."/>
            <person name="Paul Ross R."/>
            <person name="Yang R."/>
            <person name="Briner A.E."/>
            <person name="Felis G.E."/>
            <person name="de Vos W.M."/>
            <person name="Barrangou R."/>
            <person name="Klaenhammer T.R."/>
            <person name="Caufield P.W."/>
            <person name="Cui Y."/>
            <person name="Zhang H."/>
            <person name="O'Toole P.W."/>
        </authorList>
    </citation>
    <scope>NUCLEOTIDE SEQUENCE [LARGE SCALE GENOMIC DNA]</scope>
    <source>
        <strain evidence="9 10">DSM 19682</strain>
    </source>
</reference>
<comment type="subcellular location">
    <subcellularLocation>
        <location evidence="1">Cell membrane</location>
        <topology evidence="1">Single-pass membrane protein</topology>
    </subcellularLocation>
</comment>
<keyword evidence="5 8" id="KW-0472">Membrane</keyword>
<dbReference type="eggNOG" id="COG4477">
    <property type="taxonomic scope" value="Bacteria"/>
</dbReference>
<dbReference type="GO" id="GO:0000917">
    <property type="term" value="P:division septum assembly"/>
    <property type="evidence" value="ECO:0007669"/>
    <property type="project" value="UniProtKB-KW"/>
</dbReference>
<evidence type="ECO:0000256" key="4">
    <source>
        <dbReference type="ARBA" id="ARBA00023054"/>
    </source>
</evidence>
<dbReference type="InterPro" id="IPR010379">
    <property type="entry name" value="EzrA"/>
</dbReference>
<dbReference type="PATRIC" id="fig|1423775.4.peg.2189"/>
<dbReference type="STRING" id="1423775.FD03_GL002154"/>
<keyword evidence="10" id="KW-1185">Reference proteome</keyword>
<dbReference type="Proteomes" id="UP000051248">
    <property type="component" value="Unassembled WGS sequence"/>
</dbReference>
<dbReference type="RefSeq" id="WP_025024245.1">
    <property type="nucleotide sequence ID" value="NZ_AZDZ01000003.1"/>
</dbReference>